<gene>
    <name evidence="3" type="ORF">RZN69_02945</name>
</gene>
<evidence type="ECO:0000313" key="3">
    <source>
        <dbReference type="EMBL" id="WOO42030.1"/>
    </source>
</evidence>
<feature type="transmembrane region" description="Helical" evidence="2">
    <location>
        <begin position="423"/>
        <end position="444"/>
    </location>
</feature>
<dbReference type="PANTHER" id="PTHR32309:SF31">
    <property type="entry name" value="CAPSULAR EXOPOLYSACCHARIDE FAMILY"/>
    <property type="match status" value="1"/>
</dbReference>
<keyword evidence="4" id="KW-1185">Reference proteome</keyword>
<sequence>MKNQEESVRDSSSHSSVADTASFGFFLPFDPLRYLYGLLARIYWPILLGIILAAIGFTVGKNIQTTHFSVSLPLLKRPVTSTIKTAEVGDSFRPREMHDSTLEATLLANEVLAGAMARAGKMGSGGLQNIKSDFQVEQMDGTDFFYITAHTDESPEAALELVQAWAEEIQVYSERLQRQEAMAISRLLSREVAELRRQLEQMNKDLLAFSEEQGYYDGDKQLDAVLRSRGELELQYQNTKIELSSRTEQIARLSKELRSQSPISEQLKSGREEVALLRGRYTDENPLVKEKLYEIEFLERKLSEVSDLPKQSLQQYTGTPLGNQLYLEILQLQNQRLELEKRVVEYERLLEVRNAEIDKLPVQMLHYADLLQRRDNLRQAYSLLNSRLQEAEIFSSSAQGYWEVFQLPGVEDIVVDTEAKKTLALAVLGLMAGVAIGLLLSFLLEFRKPRRRTALECAIAGEAEVLVALPEGNNEEWSKELRELWLLSISKLRREGCLILVSTSSIKADREILFWKGLKHIITKDNRKLLVFNIGEDAVPSEFADSVPMERLSPESGWSEKLRDADKEHVVMLRLGSMPGERLHDILDEVGFWFYLTEASADQITVLHEHRRVLASLLHPADGVAVVTAPCSSAIARTCESLGVWLSRRKKRLAGSYAGDVE</sequence>
<proteinExistence type="predicted"/>
<evidence type="ECO:0000313" key="4">
    <source>
        <dbReference type="Proteomes" id="UP001304300"/>
    </source>
</evidence>
<keyword evidence="2" id="KW-0812">Transmembrane</keyword>
<feature type="coiled-coil region" evidence="1">
    <location>
        <begin position="162"/>
        <end position="212"/>
    </location>
</feature>
<evidence type="ECO:0008006" key="5">
    <source>
        <dbReference type="Google" id="ProtNLM"/>
    </source>
</evidence>
<dbReference type="KEGG" id="puo:RZN69_02945"/>
<dbReference type="InterPro" id="IPR050445">
    <property type="entry name" value="Bact_polysacc_biosynth/exp"/>
</dbReference>
<keyword evidence="2" id="KW-0472">Membrane</keyword>
<evidence type="ECO:0000256" key="1">
    <source>
        <dbReference type="SAM" id="Coils"/>
    </source>
</evidence>
<dbReference type="EMBL" id="CP136920">
    <property type="protein sequence ID" value="WOO42030.1"/>
    <property type="molecule type" value="Genomic_DNA"/>
</dbReference>
<feature type="transmembrane region" description="Helical" evidence="2">
    <location>
        <begin position="42"/>
        <end position="60"/>
    </location>
</feature>
<name>A0AAQ3QWN4_9BACT</name>
<dbReference type="PANTHER" id="PTHR32309">
    <property type="entry name" value="TYROSINE-PROTEIN KINASE"/>
    <property type="match status" value="1"/>
</dbReference>
<organism evidence="3 4">
    <name type="scientific">Rubellicoccus peritrichatus</name>
    <dbReference type="NCBI Taxonomy" id="3080537"/>
    <lineage>
        <taxon>Bacteria</taxon>
        <taxon>Pseudomonadati</taxon>
        <taxon>Verrucomicrobiota</taxon>
        <taxon>Opitutia</taxon>
        <taxon>Puniceicoccales</taxon>
        <taxon>Cerasicoccaceae</taxon>
        <taxon>Rubellicoccus</taxon>
    </lineage>
</organism>
<dbReference type="AlphaFoldDB" id="A0AAQ3QWN4"/>
<keyword evidence="2" id="KW-1133">Transmembrane helix</keyword>
<reference evidence="3 4" key="1">
    <citation type="submission" date="2023-10" db="EMBL/GenBank/DDBJ databases">
        <title>Rubellicoccus peritrichatus gen. nov., sp. nov., isolated from an algae of coral reef tank.</title>
        <authorList>
            <person name="Luo J."/>
        </authorList>
    </citation>
    <scope>NUCLEOTIDE SEQUENCE [LARGE SCALE GENOMIC DNA]</scope>
    <source>
        <strain evidence="3 4">CR14</strain>
    </source>
</reference>
<dbReference type="RefSeq" id="WP_317834514.1">
    <property type="nucleotide sequence ID" value="NZ_CP136920.1"/>
</dbReference>
<feature type="coiled-coil region" evidence="1">
    <location>
        <begin position="327"/>
        <end position="387"/>
    </location>
</feature>
<keyword evidence="1" id="KW-0175">Coiled coil</keyword>
<evidence type="ECO:0000256" key="2">
    <source>
        <dbReference type="SAM" id="Phobius"/>
    </source>
</evidence>
<accession>A0AAQ3QWN4</accession>
<protein>
    <recommendedName>
        <fullName evidence="5">Tyrosine kinase G-rich domain-containing protein</fullName>
    </recommendedName>
</protein>
<dbReference type="Proteomes" id="UP001304300">
    <property type="component" value="Chromosome"/>
</dbReference>